<evidence type="ECO:0008006" key="2">
    <source>
        <dbReference type="Google" id="ProtNLM"/>
    </source>
</evidence>
<dbReference type="Gene3D" id="2.40.30.180">
    <property type="entry name" value="Ubiquitin-activating enzyme E1, FCCH domain"/>
    <property type="match status" value="1"/>
</dbReference>
<gene>
    <name evidence="1" type="ORF">LCGC14_1789240</name>
</gene>
<comment type="caution">
    <text evidence="1">The sequence shown here is derived from an EMBL/GenBank/DDBJ whole genome shotgun (WGS) entry which is preliminary data.</text>
</comment>
<feature type="non-terminal residue" evidence="1">
    <location>
        <position position="1"/>
    </location>
</feature>
<dbReference type="AlphaFoldDB" id="A0A0F9GT36"/>
<protein>
    <recommendedName>
        <fullName evidence="2">Ubiquitin-activating enzyme E1 FCCH domain-containing protein</fullName>
    </recommendedName>
</protein>
<organism evidence="1">
    <name type="scientific">marine sediment metagenome</name>
    <dbReference type="NCBI Taxonomy" id="412755"/>
    <lineage>
        <taxon>unclassified sequences</taxon>
        <taxon>metagenomes</taxon>
        <taxon>ecological metagenomes</taxon>
    </lineage>
</organism>
<evidence type="ECO:0000313" key="1">
    <source>
        <dbReference type="EMBL" id="KKM01959.1"/>
    </source>
</evidence>
<reference evidence="1" key="1">
    <citation type="journal article" date="2015" name="Nature">
        <title>Complex archaea that bridge the gap between prokaryotes and eukaryotes.</title>
        <authorList>
            <person name="Spang A."/>
            <person name="Saw J.H."/>
            <person name="Jorgensen S.L."/>
            <person name="Zaremba-Niedzwiedzka K."/>
            <person name="Martijn J."/>
            <person name="Lind A.E."/>
            <person name="van Eijk R."/>
            <person name="Schleper C."/>
            <person name="Guy L."/>
            <person name="Ettema T.J."/>
        </authorList>
    </citation>
    <scope>NUCLEOTIDE SEQUENCE</scope>
</reference>
<accession>A0A0F9GT36</accession>
<dbReference type="InterPro" id="IPR042302">
    <property type="entry name" value="E1_FCCH_sf"/>
</dbReference>
<sequence length="708" mass="74239">STMFQPLFLDTFNTGTGSLDNNDATAQDFTNFNETDVPGKVTVAANTITLTNGDRDEDYYVTRNFGAGNITDFTHWVDVNVTAITADGNSSFYFDAISNADDDLYDIDAANGDCIFLGVGRIGAGYRVGIYNVDGGALTLSTGSTTNTLGDPVYISSSRAGTVLTAEVYSTAALRIAGGAGDVDTITHTVVATAFQFVYGLASYNNAGTAKDISGTVENLWLGVDGAARHTESLGGELVTDGAFANTSLAAAKGVTGITKATPGIVTFNAGHGYVDGTVLFFSGLTEMTELNNEYWKLRSNVGDTFELSSQAIGTWDTASLDTIGFGAAETTGGNVAQKTDFTSWTEEAGWHPGVDGAGALTGTADCDGEQPGTTNLTESAILTVGGLNKGVHTLLNSAAGSVQMFLGSSGGLGLETADDTYIKYGYVPINTNLIMLANIFFIGSIDDVSVKEVSQPSVLSMVNLGFQQGRYWLTPGTTIEGELVGTVLMANDSVASTDGVFVLIGRAAGKLNVFKRVAGTDTSLTSTSITYVDGAKLLTVWDAAEGKMWWFYNNAIVGVATAITDASLINNTWSGYLTTGDASNTKTDYQPLGYGEEFYSSYNFNADFSKVNVTASDADSFTTNAPGGVYQNVLTAGEIYRSSNTLTTSASTASVGTTDSGVTDIRQTIAEDAVGYMIGETSFKYIYIRNSDAGTTDVTAFSVRQLQ</sequence>
<dbReference type="EMBL" id="LAZR01017057">
    <property type="protein sequence ID" value="KKM01959.1"/>
    <property type="molecule type" value="Genomic_DNA"/>
</dbReference>
<proteinExistence type="predicted"/>
<name>A0A0F9GT36_9ZZZZ</name>